<dbReference type="WBParaSite" id="L893_g29538.t1">
    <property type="protein sequence ID" value="L893_g29538.t1"/>
    <property type="gene ID" value="L893_g29538"/>
</dbReference>
<feature type="compositionally biased region" description="Basic and acidic residues" evidence="1">
    <location>
        <begin position="112"/>
        <end position="126"/>
    </location>
</feature>
<evidence type="ECO:0000256" key="1">
    <source>
        <dbReference type="SAM" id="MobiDB-lite"/>
    </source>
</evidence>
<keyword evidence="2" id="KW-1185">Reference proteome</keyword>
<name>A0A1I7ZTZ7_9BILA</name>
<dbReference type="AlphaFoldDB" id="A0A1I7ZTZ7"/>
<evidence type="ECO:0000313" key="2">
    <source>
        <dbReference type="Proteomes" id="UP000095287"/>
    </source>
</evidence>
<dbReference type="Proteomes" id="UP000095287">
    <property type="component" value="Unplaced"/>
</dbReference>
<feature type="compositionally biased region" description="Polar residues" evidence="1">
    <location>
        <begin position="98"/>
        <end position="111"/>
    </location>
</feature>
<feature type="region of interest" description="Disordered" evidence="1">
    <location>
        <begin position="87"/>
        <end position="132"/>
    </location>
</feature>
<feature type="region of interest" description="Disordered" evidence="1">
    <location>
        <begin position="1"/>
        <end position="35"/>
    </location>
</feature>
<evidence type="ECO:0000313" key="3">
    <source>
        <dbReference type="WBParaSite" id="L893_g29538.t1"/>
    </source>
</evidence>
<reference evidence="3" key="1">
    <citation type="submission" date="2016-11" db="UniProtKB">
        <authorList>
            <consortium name="WormBaseParasite"/>
        </authorList>
    </citation>
    <scope>IDENTIFICATION</scope>
</reference>
<feature type="compositionally biased region" description="Basic and acidic residues" evidence="1">
    <location>
        <begin position="1"/>
        <end position="11"/>
    </location>
</feature>
<organism evidence="2 3">
    <name type="scientific">Steinernema glaseri</name>
    <dbReference type="NCBI Taxonomy" id="37863"/>
    <lineage>
        <taxon>Eukaryota</taxon>
        <taxon>Metazoa</taxon>
        <taxon>Ecdysozoa</taxon>
        <taxon>Nematoda</taxon>
        <taxon>Chromadorea</taxon>
        <taxon>Rhabditida</taxon>
        <taxon>Tylenchina</taxon>
        <taxon>Panagrolaimomorpha</taxon>
        <taxon>Strongyloidoidea</taxon>
        <taxon>Steinernematidae</taxon>
        <taxon>Steinernema</taxon>
    </lineage>
</organism>
<protein>
    <submittedName>
        <fullName evidence="3">Uncharacterized protein</fullName>
    </submittedName>
</protein>
<feature type="compositionally biased region" description="Basic and acidic residues" evidence="1">
    <location>
        <begin position="23"/>
        <end position="35"/>
    </location>
</feature>
<accession>A0A1I7ZTZ7</accession>
<sequence length="132" mass="15095">MSVGRKQHEAFPKQQQGSSDDVVTGRKSDYTRRQTPKDIMMAVRWRSISSFVKFGWRACSNTPIDLHNNCFSLRTLLRPRWLATITGDPLKRGLPSGRATSQSERLQTSYADSREGEGKDRQERKVLLNPQT</sequence>
<proteinExistence type="predicted"/>